<protein>
    <recommendedName>
        <fullName evidence="2">F-box domain-containing protein</fullName>
    </recommendedName>
</protein>
<name>A0AAD3CZR8_9STRA</name>
<feature type="coiled-coil region" evidence="1">
    <location>
        <begin position="20"/>
        <end position="47"/>
    </location>
</feature>
<dbReference type="Proteomes" id="UP001054902">
    <property type="component" value="Unassembled WGS sequence"/>
</dbReference>
<comment type="caution">
    <text evidence="3">The sequence shown here is derived from an EMBL/GenBank/DDBJ whole genome shotgun (WGS) entry which is preliminary data.</text>
</comment>
<dbReference type="InterPro" id="IPR036770">
    <property type="entry name" value="Ankyrin_rpt-contain_sf"/>
</dbReference>
<gene>
    <name evidence="3" type="ORF">CTEN210_11494</name>
</gene>
<sequence>MTSEPERKKAKTDHEASLPNAVADIRVKELQDKILSLKEEYPELECIDQRRLHSCLDEAFFKYKSEQNDRHCPLYKLPNEILQKCFEYVGSKSYLFTATVSKKFYETYTDRFTSKYCTGRETSYRYGASSTSLAKYCVETCCETQDEETSCETQDGKDQIFIAGAVNGNVEILEYALEEGYDLLPIINYSSLEDWQNEYESSVIARIAGAGHLHVLKYLYEKANFRMGMQLASYEAIRYGRMDILEWLNSIGCLRERDTGDFCYEASFSGNIDILKWLIERGYDTCYIDEYILKLKVMDLLDYCLSKGVEFGEDGINSLAYWDDVEFAEHCKEKGLQMTSNAYFNAIDGGYLEMVKYLHRSGIPWNSESTEDMTRAGRLDMLKFARENNCPWHPKTSSCAAKYSDLKFLQYLYTHGCPWHPDTFKEFILGEKPTAKVFRFLHEKGCPWDKDFSRSILQMNSISLLKCLHESGLPYENDLLALALRQRWLDGVKYIIESEMKCESPADLGTVIAPGNFRCHDFDILKYLKSTGMEWSIDQCLHDLSPLLEIAYSDKFDDNFEVFQWESGCPFDESNHSLHSLTGLFSFRLDVMKYLLSKNCPGVGYCYEYAIKNQQVEIVKLLYERHNNLKRRDLFDIAFMKWFKDPSNRKKRDILAYLQRQGCPQNNTFDRHDW</sequence>
<organism evidence="3 4">
    <name type="scientific">Chaetoceros tenuissimus</name>
    <dbReference type="NCBI Taxonomy" id="426638"/>
    <lineage>
        <taxon>Eukaryota</taxon>
        <taxon>Sar</taxon>
        <taxon>Stramenopiles</taxon>
        <taxon>Ochrophyta</taxon>
        <taxon>Bacillariophyta</taxon>
        <taxon>Coscinodiscophyceae</taxon>
        <taxon>Chaetocerotophycidae</taxon>
        <taxon>Chaetocerotales</taxon>
        <taxon>Chaetocerotaceae</taxon>
        <taxon>Chaetoceros</taxon>
    </lineage>
</organism>
<dbReference type="InterPro" id="IPR036047">
    <property type="entry name" value="F-box-like_dom_sf"/>
</dbReference>
<dbReference type="PANTHER" id="PTHR46586">
    <property type="entry name" value="ANKYRIN REPEAT-CONTAINING PROTEIN"/>
    <property type="match status" value="1"/>
</dbReference>
<dbReference type="SUPFAM" id="SSF81383">
    <property type="entry name" value="F-box domain"/>
    <property type="match status" value="1"/>
</dbReference>
<dbReference type="Gene3D" id="1.25.40.20">
    <property type="entry name" value="Ankyrin repeat-containing domain"/>
    <property type="match status" value="1"/>
</dbReference>
<reference evidence="3 4" key="1">
    <citation type="journal article" date="2021" name="Sci. Rep.">
        <title>The genome of the diatom Chaetoceros tenuissimus carries an ancient integrated fragment of an extant virus.</title>
        <authorList>
            <person name="Hongo Y."/>
            <person name="Kimura K."/>
            <person name="Takaki Y."/>
            <person name="Yoshida Y."/>
            <person name="Baba S."/>
            <person name="Kobayashi G."/>
            <person name="Nagasaki K."/>
            <person name="Hano T."/>
            <person name="Tomaru Y."/>
        </authorList>
    </citation>
    <scope>NUCLEOTIDE SEQUENCE [LARGE SCALE GENOMIC DNA]</scope>
    <source>
        <strain evidence="3 4">NIES-3715</strain>
    </source>
</reference>
<proteinExistence type="predicted"/>
<dbReference type="InterPro" id="IPR052050">
    <property type="entry name" value="SecEffector_AnkRepeat"/>
</dbReference>
<evidence type="ECO:0000313" key="4">
    <source>
        <dbReference type="Proteomes" id="UP001054902"/>
    </source>
</evidence>
<keyword evidence="1" id="KW-0175">Coiled coil</keyword>
<accession>A0AAD3CZR8</accession>
<dbReference type="SUPFAM" id="SSF48403">
    <property type="entry name" value="Ankyrin repeat"/>
    <property type="match status" value="1"/>
</dbReference>
<feature type="domain" description="F-box" evidence="2">
    <location>
        <begin position="76"/>
        <end position="106"/>
    </location>
</feature>
<dbReference type="InterPro" id="IPR001810">
    <property type="entry name" value="F-box_dom"/>
</dbReference>
<keyword evidence="4" id="KW-1185">Reference proteome</keyword>
<dbReference type="EMBL" id="BLLK01000047">
    <property type="protein sequence ID" value="GFH55018.1"/>
    <property type="molecule type" value="Genomic_DNA"/>
</dbReference>
<dbReference type="AlphaFoldDB" id="A0AAD3CZR8"/>
<dbReference type="Pfam" id="PF00646">
    <property type="entry name" value="F-box"/>
    <property type="match status" value="1"/>
</dbReference>
<evidence type="ECO:0000259" key="2">
    <source>
        <dbReference type="Pfam" id="PF00646"/>
    </source>
</evidence>
<evidence type="ECO:0000313" key="3">
    <source>
        <dbReference type="EMBL" id="GFH55018.1"/>
    </source>
</evidence>
<dbReference type="PANTHER" id="PTHR46586:SF3">
    <property type="entry name" value="ANKYRIN REPEAT-CONTAINING PROTEIN"/>
    <property type="match status" value="1"/>
</dbReference>
<evidence type="ECO:0000256" key="1">
    <source>
        <dbReference type="SAM" id="Coils"/>
    </source>
</evidence>